<evidence type="ECO:0000313" key="3">
    <source>
        <dbReference type="EMBL" id="QFQ29505.2"/>
    </source>
</evidence>
<dbReference type="SUPFAM" id="SSF69593">
    <property type="entry name" value="Glycerol-3-phosphate (1)-acyltransferase"/>
    <property type="match status" value="1"/>
</dbReference>
<dbReference type="GO" id="GO:0016746">
    <property type="term" value="F:acyltransferase activity"/>
    <property type="evidence" value="ECO:0007669"/>
    <property type="project" value="UniProtKB-KW"/>
</dbReference>
<dbReference type="KEGG" id="jme:EEW87_002885"/>
<feature type="compositionally biased region" description="Low complexity" evidence="1">
    <location>
        <begin position="60"/>
        <end position="80"/>
    </location>
</feature>
<name>A0A5P8FIX5_9MICO</name>
<dbReference type="SMART" id="SM00563">
    <property type="entry name" value="PlsC"/>
    <property type="match status" value="1"/>
</dbReference>
<protein>
    <submittedName>
        <fullName evidence="3">Glycerol acyltransferase</fullName>
    </submittedName>
</protein>
<proteinExistence type="predicted"/>
<gene>
    <name evidence="3" type="ORF">EEW87_002885</name>
</gene>
<keyword evidence="3" id="KW-0808">Transferase</keyword>
<dbReference type="AlphaFoldDB" id="A0A5P8FIX5"/>
<feature type="compositionally biased region" description="Low complexity" evidence="1">
    <location>
        <begin position="178"/>
        <end position="204"/>
    </location>
</feature>
<dbReference type="RefSeq" id="WP_123091268.1">
    <property type="nucleotide sequence ID" value="NZ_CP044548.2"/>
</dbReference>
<accession>A0A5P8FIX5</accession>
<dbReference type="GO" id="GO:0016020">
    <property type="term" value="C:membrane"/>
    <property type="evidence" value="ECO:0007669"/>
    <property type="project" value="TreeGrafter"/>
</dbReference>
<feature type="compositionally biased region" description="Low complexity" evidence="1">
    <location>
        <begin position="140"/>
        <end position="159"/>
    </location>
</feature>
<dbReference type="CDD" id="cd07987">
    <property type="entry name" value="LPLAT_MGAT-like"/>
    <property type="match status" value="1"/>
</dbReference>
<evidence type="ECO:0000259" key="2">
    <source>
        <dbReference type="SMART" id="SM00563"/>
    </source>
</evidence>
<evidence type="ECO:0000313" key="4">
    <source>
        <dbReference type="Proteomes" id="UP000271708"/>
    </source>
</evidence>
<organism evidence="3 4">
    <name type="scientific">Janibacter melonis</name>
    <dbReference type="NCBI Taxonomy" id="262209"/>
    <lineage>
        <taxon>Bacteria</taxon>
        <taxon>Bacillati</taxon>
        <taxon>Actinomycetota</taxon>
        <taxon>Actinomycetes</taxon>
        <taxon>Micrococcales</taxon>
        <taxon>Intrasporangiaceae</taxon>
        <taxon>Janibacter</taxon>
    </lineage>
</organism>
<evidence type="ECO:0000256" key="1">
    <source>
        <dbReference type="SAM" id="MobiDB-lite"/>
    </source>
</evidence>
<dbReference type="EMBL" id="CP044548">
    <property type="protein sequence ID" value="QFQ29505.2"/>
    <property type="molecule type" value="Genomic_DNA"/>
</dbReference>
<feature type="region of interest" description="Disordered" evidence="1">
    <location>
        <begin position="1"/>
        <end position="206"/>
    </location>
</feature>
<keyword evidence="3" id="KW-0012">Acyltransferase</keyword>
<reference evidence="3 4" key="1">
    <citation type="submission" date="2019-09" db="EMBL/GenBank/DDBJ databases">
        <title>Complete Genome Sequence of Janibacter melonis M714 with both human health impact and industrial applications.</title>
        <authorList>
            <person name="Jin M."/>
            <person name="Zhao Q.R."/>
        </authorList>
    </citation>
    <scope>NUCLEOTIDE SEQUENCE [LARGE SCALE GENOMIC DNA]</scope>
    <source>
        <strain evidence="3 4">M714</strain>
    </source>
</reference>
<feature type="domain" description="Phospholipid/glycerol acyltransferase" evidence="2">
    <location>
        <begin position="304"/>
        <end position="423"/>
    </location>
</feature>
<feature type="compositionally biased region" description="Low complexity" evidence="1">
    <location>
        <begin position="99"/>
        <end position="127"/>
    </location>
</feature>
<sequence length="517" mass="54149">MAQRTPSSTTKKTARAATPARSATKTAATKAGTRKTAAAKKTTAKKATAQKTTAKKTTAKKASTTKTAAPRSAVAAAAERAGGERARRRSTPLLAGSETTAPPTKKTTASSASRPTASRRASRPAAAVGGSAPTSGTTKGASRPARTTRSTTRAAGAPALRVVDGEGTGTRRPRRTTTPRPRVATAPTTPSPASAPAEGTPSSGTALAPGVAELLSVALSAGQVASRTIGGAVSNAAGEEWERRLGEVLSFLRRRVQGDYSVDDFGFDEDFTLHTAFPVLRLLKDRWFRVEVRGIENIPATGGALVVSNHSGTIALDSVMTQLAIHDAHPQHRFLRMLGADLVFALPVVGDFARKTGATLATNPDAERLMTSGELVGVWPEGFKGVGKPFRERYKLQRFGRGGFVAAAIRSEVPIIPCSVVGAEEIYPMVGNAKTLARLLGAPYAPITPTFPLLGPLGLVPLPSKWIIEFSPPVDTASLGPAAADDPALVFDLTDQVRETIQQTLYSVLMTRRSVFF</sequence>
<dbReference type="Proteomes" id="UP000271708">
    <property type="component" value="Chromosome"/>
</dbReference>
<dbReference type="PANTHER" id="PTHR22753:SF14">
    <property type="entry name" value="MONOACYLGLYCEROL_DIACYLGLYCEROL O-ACYLTRANSFERASE"/>
    <property type="match status" value="1"/>
</dbReference>
<dbReference type="PANTHER" id="PTHR22753">
    <property type="entry name" value="TRANSMEMBRANE PROTEIN 68"/>
    <property type="match status" value="1"/>
</dbReference>
<dbReference type="Pfam" id="PF01553">
    <property type="entry name" value="Acyltransferase"/>
    <property type="match status" value="1"/>
</dbReference>
<dbReference type="InterPro" id="IPR002123">
    <property type="entry name" value="Plipid/glycerol_acylTrfase"/>
</dbReference>
<feature type="compositionally biased region" description="Low complexity" evidence="1">
    <location>
        <begin position="1"/>
        <end position="52"/>
    </location>
</feature>
<dbReference type="GeneID" id="59163391"/>